<comment type="caution">
    <text evidence="1">The sequence shown here is derived from an EMBL/GenBank/DDBJ whole genome shotgun (WGS) entry which is preliminary data.</text>
</comment>
<keyword evidence="2" id="KW-1185">Reference proteome</keyword>
<dbReference type="EMBL" id="JYDP01005263">
    <property type="protein sequence ID" value="KRY94290.1"/>
    <property type="molecule type" value="Genomic_DNA"/>
</dbReference>
<evidence type="ECO:0000313" key="1">
    <source>
        <dbReference type="EMBL" id="KRY94290.1"/>
    </source>
</evidence>
<dbReference type="AlphaFoldDB" id="A0A0V1G865"/>
<evidence type="ECO:0000313" key="2">
    <source>
        <dbReference type="Proteomes" id="UP000055024"/>
    </source>
</evidence>
<organism evidence="1 2">
    <name type="scientific">Trichinella zimbabwensis</name>
    <dbReference type="NCBI Taxonomy" id="268475"/>
    <lineage>
        <taxon>Eukaryota</taxon>
        <taxon>Metazoa</taxon>
        <taxon>Ecdysozoa</taxon>
        <taxon>Nematoda</taxon>
        <taxon>Enoplea</taxon>
        <taxon>Dorylaimia</taxon>
        <taxon>Trichinellida</taxon>
        <taxon>Trichinellidae</taxon>
        <taxon>Trichinella</taxon>
    </lineage>
</organism>
<sequence length="30" mass="3495">MILNFQEIEAYYWLCVLVSDGHSAKNFVGF</sequence>
<protein>
    <submittedName>
        <fullName evidence="1">Uncharacterized protein</fullName>
    </submittedName>
</protein>
<reference evidence="1 2" key="1">
    <citation type="submission" date="2015-01" db="EMBL/GenBank/DDBJ databases">
        <title>Evolution of Trichinella species and genotypes.</title>
        <authorList>
            <person name="Korhonen P.K."/>
            <person name="Edoardo P."/>
            <person name="Giuseppe L.R."/>
            <person name="Gasser R.B."/>
        </authorList>
    </citation>
    <scope>NUCLEOTIDE SEQUENCE [LARGE SCALE GENOMIC DNA]</scope>
    <source>
        <strain evidence="1">ISS1029</strain>
    </source>
</reference>
<name>A0A0V1G865_9BILA</name>
<accession>A0A0V1G865</accession>
<gene>
    <name evidence="1" type="ORF">T11_4283</name>
</gene>
<proteinExistence type="predicted"/>
<dbReference type="Proteomes" id="UP000055024">
    <property type="component" value="Unassembled WGS sequence"/>
</dbReference>